<keyword evidence="8 12" id="KW-0326">Glycosidase</keyword>
<dbReference type="GO" id="GO:0009901">
    <property type="term" value="P:anther dehiscence"/>
    <property type="evidence" value="ECO:0007669"/>
    <property type="project" value="UniProtKB-ARBA"/>
</dbReference>
<keyword evidence="4" id="KW-0134">Cell wall</keyword>
<dbReference type="EC" id="3.2.1.15" evidence="3"/>
<dbReference type="PROSITE" id="PS00502">
    <property type="entry name" value="POLYGALACTURONASE"/>
    <property type="match status" value="1"/>
</dbReference>
<evidence type="ECO:0000256" key="7">
    <source>
        <dbReference type="ARBA" id="ARBA00022801"/>
    </source>
</evidence>
<dbReference type="GO" id="GO:0004650">
    <property type="term" value="F:polygalacturonase activity"/>
    <property type="evidence" value="ECO:0007669"/>
    <property type="project" value="UniProtKB-EC"/>
</dbReference>
<dbReference type="GO" id="GO:0005975">
    <property type="term" value="P:carbohydrate metabolic process"/>
    <property type="evidence" value="ECO:0007669"/>
    <property type="project" value="InterPro"/>
</dbReference>
<dbReference type="GO" id="GO:0010047">
    <property type="term" value="P:fruit dehiscence"/>
    <property type="evidence" value="ECO:0007669"/>
    <property type="project" value="UniProtKB-ARBA"/>
</dbReference>
<dbReference type="InterPro" id="IPR011050">
    <property type="entry name" value="Pectin_lyase_fold/virulence"/>
</dbReference>
<accession>A0AA88AXC9</accession>
<evidence type="ECO:0000256" key="12">
    <source>
        <dbReference type="RuleBase" id="RU361169"/>
    </source>
</evidence>
<evidence type="ECO:0000256" key="13">
    <source>
        <dbReference type="SAM" id="SignalP"/>
    </source>
</evidence>
<reference evidence="14" key="1">
    <citation type="submission" date="2023-07" db="EMBL/GenBank/DDBJ databases">
        <title>draft genome sequence of fig (Ficus carica).</title>
        <authorList>
            <person name="Takahashi T."/>
            <person name="Nishimura K."/>
        </authorList>
    </citation>
    <scope>NUCLEOTIDE SEQUENCE</scope>
</reference>
<dbReference type="SUPFAM" id="SSF51126">
    <property type="entry name" value="Pectin lyase-like"/>
    <property type="match status" value="1"/>
</dbReference>
<dbReference type="PANTHER" id="PTHR31375">
    <property type="match status" value="1"/>
</dbReference>
<evidence type="ECO:0000256" key="10">
    <source>
        <dbReference type="ARBA" id="ARBA00034074"/>
    </source>
</evidence>
<protein>
    <recommendedName>
        <fullName evidence="3">endo-polygalacturonase</fullName>
        <ecNumber evidence="3">3.2.1.15</ecNumber>
    </recommendedName>
</protein>
<dbReference type="InterPro" id="IPR012334">
    <property type="entry name" value="Pectin_lyas_fold"/>
</dbReference>
<dbReference type="AlphaFoldDB" id="A0AA88AXC9"/>
<name>A0AA88AXC9_FICCA</name>
<dbReference type="GO" id="GO:0009830">
    <property type="term" value="P:cell wall modification involved in abscission"/>
    <property type="evidence" value="ECO:0007669"/>
    <property type="project" value="UniProtKB-ARBA"/>
</dbReference>
<keyword evidence="6 13" id="KW-0732">Signal</keyword>
<evidence type="ECO:0000256" key="4">
    <source>
        <dbReference type="ARBA" id="ARBA00022512"/>
    </source>
</evidence>
<sequence>MAFPQTLCFLRAALFFVMVIAFLSSFVSCDRDLSNLQEVVPLNHDHLLVEDQTAENGYYGDDQYFPFQAYPSSYMNMFEDGKFKGLIQEKTDILMTEEKVGMTPISTCVYKKVNVNKYGAKGDGSHDDTKAFEKAWKAACSSPRGAVMVVPKEKNYLLKPITFSGPCKSKITLQVLGTLEASDDRSDYEDDERHWLIFDGVNNLVVHGGGTIDGNGKIWWQNKCKIKKDLAITFNDCKNLVVKDLKIKDAQQMHMSFEKCVNVRAYNLAVTAPEKSPNTDGIHVTNTQNMTISNCDIGTGDDCISIVNGSKNVEAMDITCGPGHGISIGSLGAKKSEAYVSGVTVKRAKLTGTTNGVRIKTWQGGSGCASDILFSDIEMVDVCNPIIIDQYYCDQDEPCKEQDNAVQVKNVLYKNINGSSASSVAIRFNCSKSFPCQEVFMQNVILRLSGEEAEKEAKAECSNVKVSNIGLVSPQCPCEEGEKKL</sequence>
<evidence type="ECO:0000313" key="15">
    <source>
        <dbReference type="Proteomes" id="UP001187192"/>
    </source>
</evidence>
<evidence type="ECO:0000256" key="5">
    <source>
        <dbReference type="ARBA" id="ARBA00022525"/>
    </source>
</evidence>
<dbReference type="Proteomes" id="UP001187192">
    <property type="component" value="Unassembled WGS sequence"/>
</dbReference>
<dbReference type="EMBL" id="BTGU01000053">
    <property type="protein sequence ID" value="GMN54751.1"/>
    <property type="molecule type" value="Genomic_DNA"/>
</dbReference>
<evidence type="ECO:0000256" key="6">
    <source>
        <dbReference type="ARBA" id="ARBA00022729"/>
    </source>
</evidence>
<comment type="similarity">
    <text evidence="2 12">Belongs to the glycosyl hydrolase 28 family.</text>
</comment>
<evidence type="ECO:0000313" key="14">
    <source>
        <dbReference type="EMBL" id="GMN54751.1"/>
    </source>
</evidence>
<evidence type="ECO:0000256" key="11">
    <source>
        <dbReference type="PROSITE-ProRule" id="PRU10052"/>
    </source>
</evidence>
<feature type="chain" id="PRO_5041706094" description="endo-polygalacturonase" evidence="13">
    <location>
        <begin position="30"/>
        <end position="485"/>
    </location>
</feature>
<comment type="catalytic activity">
    <reaction evidence="10">
        <text>(1,4-alpha-D-galacturonosyl)n+m + H2O = (1,4-alpha-D-galacturonosyl)n + (1,4-alpha-D-galacturonosyl)m.</text>
        <dbReference type="EC" id="3.2.1.15"/>
    </reaction>
</comment>
<comment type="subcellular location">
    <subcellularLocation>
        <location evidence="1">Secreted</location>
        <location evidence="1">Cell wall</location>
    </subcellularLocation>
</comment>
<feature type="signal peptide" evidence="13">
    <location>
        <begin position="1"/>
        <end position="29"/>
    </location>
</feature>
<dbReference type="Pfam" id="PF00295">
    <property type="entry name" value="Glyco_hydro_28"/>
    <property type="match status" value="1"/>
</dbReference>
<evidence type="ECO:0000256" key="8">
    <source>
        <dbReference type="ARBA" id="ARBA00023295"/>
    </source>
</evidence>
<organism evidence="14 15">
    <name type="scientific">Ficus carica</name>
    <name type="common">Common fig</name>
    <dbReference type="NCBI Taxonomy" id="3494"/>
    <lineage>
        <taxon>Eukaryota</taxon>
        <taxon>Viridiplantae</taxon>
        <taxon>Streptophyta</taxon>
        <taxon>Embryophyta</taxon>
        <taxon>Tracheophyta</taxon>
        <taxon>Spermatophyta</taxon>
        <taxon>Magnoliopsida</taxon>
        <taxon>eudicotyledons</taxon>
        <taxon>Gunneridae</taxon>
        <taxon>Pentapetalae</taxon>
        <taxon>rosids</taxon>
        <taxon>fabids</taxon>
        <taxon>Rosales</taxon>
        <taxon>Moraceae</taxon>
        <taxon>Ficeae</taxon>
        <taxon>Ficus</taxon>
    </lineage>
</organism>
<dbReference type="InterPro" id="IPR000743">
    <property type="entry name" value="Glyco_hydro_28"/>
</dbReference>
<evidence type="ECO:0000256" key="1">
    <source>
        <dbReference type="ARBA" id="ARBA00004191"/>
    </source>
</evidence>
<feature type="active site" evidence="11">
    <location>
        <position position="324"/>
    </location>
</feature>
<evidence type="ECO:0000256" key="3">
    <source>
        <dbReference type="ARBA" id="ARBA00012736"/>
    </source>
</evidence>
<proteinExistence type="inferred from homology"/>
<keyword evidence="15" id="KW-1185">Reference proteome</keyword>
<dbReference type="FunFam" id="2.160.20.10:FF:000028">
    <property type="entry name" value="Polygalacturonase QRT2"/>
    <property type="match status" value="1"/>
</dbReference>
<keyword evidence="7 12" id="KW-0378">Hydrolase</keyword>
<evidence type="ECO:0000256" key="2">
    <source>
        <dbReference type="ARBA" id="ARBA00008834"/>
    </source>
</evidence>
<keyword evidence="5" id="KW-0964">Secreted</keyword>
<gene>
    <name evidence="14" type="ORF">TIFTF001_023883</name>
</gene>
<comment type="caution">
    <text evidence="14">The sequence shown here is derived from an EMBL/GenBank/DDBJ whole genome shotgun (WGS) entry which is preliminary data.</text>
</comment>
<keyword evidence="9" id="KW-0961">Cell wall biogenesis/degradation</keyword>
<dbReference type="Gene3D" id="2.160.20.10">
    <property type="entry name" value="Single-stranded right-handed beta-helix, Pectin lyase-like"/>
    <property type="match status" value="1"/>
</dbReference>
<evidence type="ECO:0000256" key="9">
    <source>
        <dbReference type="ARBA" id="ARBA00023316"/>
    </source>
</evidence>